<evidence type="ECO:0000313" key="2">
    <source>
        <dbReference type="EMBL" id="SES95168.1"/>
    </source>
</evidence>
<evidence type="ECO:0000313" key="3">
    <source>
        <dbReference type="Proteomes" id="UP000242642"/>
    </source>
</evidence>
<dbReference type="Proteomes" id="UP000242642">
    <property type="component" value="Unassembled WGS sequence"/>
</dbReference>
<gene>
    <name evidence="2" type="ORF">SAMN02583745_00967</name>
</gene>
<accession>A0A1I0ALU5</accession>
<dbReference type="AlphaFoldDB" id="A0A1I0ALU5"/>
<protein>
    <submittedName>
        <fullName evidence="2">Uncharacterized protein</fullName>
    </submittedName>
</protein>
<proteinExistence type="predicted"/>
<sequence>MMPMNRFRQFLTTTSLMLCVLPSAVYGLQYGTPLTKEIRGYYPVIDEVAASGNTEQWQIGMTLTIPSVITPKLGPLNDGENGTYVFLDNDRDDSDPVPIGQDISHSTINWYIVPKGTNQAVFDTLRRVNISLSLSGPMRPGERVLIGTGSTIRLPALAFGNQVGFSIIPKTSIGFPNESPMIIVPDIRFMQGQIDPNEPNIIPLPDPELPLVVNPGVPPEELPEDPTLGEPKIYIFRKDEWETLGTRATPIDTETEDFSALVEVNTEYVARVLRDEYIPYTATLADDTDVTAKIEKPIKWYLYSFEGETEIVNAIDSERLSFYNGIANGMYKTQLDNDDATTAAKLTDEKSEQKLRLRAGFLWDPENVTKWPAATPGRPSNDEPILDDINDNVVE</sequence>
<feature type="compositionally biased region" description="Acidic residues" evidence="1">
    <location>
        <begin position="384"/>
        <end position="395"/>
    </location>
</feature>
<reference evidence="3" key="1">
    <citation type="submission" date="2016-10" db="EMBL/GenBank/DDBJ databases">
        <authorList>
            <person name="Varghese N."/>
            <person name="Submissions S."/>
        </authorList>
    </citation>
    <scope>NUCLEOTIDE SEQUENCE [LARGE SCALE GENOMIC DNA]</scope>
    <source>
        <strain evidence="3">DSM 18579</strain>
    </source>
</reference>
<dbReference type="RefSeq" id="WP_093318242.1">
    <property type="nucleotide sequence ID" value="NZ_FOHV01000006.1"/>
</dbReference>
<dbReference type="EMBL" id="FOHV01000006">
    <property type="protein sequence ID" value="SES95168.1"/>
    <property type="molecule type" value="Genomic_DNA"/>
</dbReference>
<keyword evidence="3" id="KW-1185">Reference proteome</keyword>
<feature type="region of interest" description="Disordered" evidence="1">
    <location>
        <begin position="370"/>
        <end position="395"/>
    </location>
</feature>
<organism evidence="2 3">
    <name type="scientific">Thorsellia anophelis DSM 18579</name>
    <dbReference type="NCBI Taxonomy" id="1123402"/>
    <lineage>
        <taxon>Bacteria</taxon>
        <taxon>Pseudomonadati</taxon>
        <taxon>Pseudomonadota</taxon>
        <taxon>Gammaproteobacteria</taxon>
        <taxon>Enterobacterales</taxon>
        <taxon>Thorselliaceae</taxon>
        <taxon>Thorsellia</taxon>
    </lineage>
</organism>
<name>A0A1I0ALU5_9GAMM</name>
<evidence type="ECO:0000256" key="1">
    <source>
        <dbReference type="SAM" id="MobiDB-lite"/>
    </source>
</evidence>